<dbReference type="AlphaFoldDB" id="A0AAV5C331"/>
<feature type="domain" description="Beta-hexosaminidase eukaryotic type N-terminal" evidence="10">
    <location>
        <begin position="25"/>
        <end position="143"/>
    </location>
</feature>
<evidence type="ECO:0000313" key="12">
    <source>
        <dbReference type="Proteomes" id="UP001054889"/>
    </source>
</evidence>
<evidence type="ECO:0000256" key="6">
    <source>
        <dbReference type="ARBA" id="ARBA00023295"/>
    </source>
</evidence>
<dbReference type="InterPro" id="IPR025705">
    <property type="entry name" value="Beta_hexosaminidase_sua/sub"/>
</dbReference>
<reference evidence="11" key="2">
    <citation type="submission" date="2021-12" db="EMBL/GenBank/DDBJ databases">
        <title>Resequencing data analysis of finger millet.</title>
        <authorList>
            <person name="Hatakeyama M."/>
            <person name="Aluri S."/>
            <person name="Balachadran M.T."/>
            <person name="Sivarajan S.R."/>
            <person name="Poveda L."/>
            <person name="Shimizu-Inatsugi R."/>
            <person name="Schlapbach R."/>
            <person name="Sreeman S.M."/>
            <person name="Shimizu K.K."/>
        </authorList>
    </citation>
    <scope>NUCLEOTIDE SEQUENCE</scope>
</reference>
<keyword evidence="12" id="KW-1185">Reference proteome</keyword>
<dbReference type="PRINTS" id="PR00738">
    <property type="entry name" value="GLHYDRLASE20"/>
</dbReference>
<organism evidence="11 12">
    <name type="scientific">Eleusine coracana subsp. coracana</name>
    <dbReference type="NCBI Taxonomy" id="191504"/>
    <lineage>
        <taxon>Eukaryota</taxon>
        <taxon>Viridiplantae</taxon>
        <taxon>Streptophyta</taxon>
        <taxon>Embryophyta</taxon>
        <taxon>Tracheophyta</taxon>
        <taxon>Spermatophyta</taxon>
        <taxon>Magnoliopsida</taxon>
        <taxon>Liliopsida</taxon>
        <taxon>Poales</taxon>
        <taxon>Poaceae</taxon>
        <taxon>PACMAD clade</taxon>
        <taxon>Chloridoideae</taxon>
        <taxon>Cynodonteae</taxon>
        <taxon>Eleusininae</taxon>
        <taxon>Eleusine</taxon>
    </lineage>
</organism>
<proteinExistence type="inferred from homology"/>
<dbReference type="GO" id="GO:0030203">
    <property type="term" value="P:glycosaminoglycan metabolic process"/>
    <property type="evidence" value="ECO:0007669"/>
    <property type="project" value="TreeGrafter"/>
</dbReference>
<dbReference type="Gene3D" id="3.30.379.10">
    <property type="entry name" value="Chitobiase/beta-hexosaminidase domain 2-like"/>
    <property type="match status" value="1"/>
</dbReference>
<dbReference type="Pfam" id="PF14845">
    <property type="entry name" value="Glycohydro_20b2"/>
    <property type="match status" value="1"/>
</dbReference>
<keyword evidence="5" id="KW-0325">Glycoprotein</keyword>
<dbReference type="PANTHER" id="PTHR22600:SF56">
    <property type="entry name" value="BETA-HEXOSAMINIDASE"/>
    <property type="match status" value="1"/>
</dbReference>
<evidence type="ECO:0000313" key="11">
    <source>
        <dbReference type="EMBL" id="GJM92330.1"/>
    </source>
</evidence>
<dbReference type="Pfam" id="PF00728">
    <property type="entry name" value="Glyco_hydro_20"/>
    <property type="match status" value="1"/>
</dbReference>
<dbReference type="InterPro" id="IPR015883">
    <property type="entry name" value="Glyco_hydro_20_cat"/>
</dbReference>
<dbReference type="InterPro" id="IPR029018">
    <property type="entry name" value="Hex-like_dom2"/>
</dbReference>
<feature type="chain" id="PRO_5043674732" description="beta-N-acetylhexosaminidase" evidence="8">
    <location>
        <begin position="20"/>
        <end position="326"/>
    </location>
</feature>
<dbReference type="Gene3D" id="3.20.20.80">
    <property type="entry name" value="Glycosidases"/>
    <property type="match status" value="1"/>
</dbReference>
<dbReference type="PROSITE" id="PS51257">
    <property type="entry name" value="PROKAR_LIPOPROTEIN"/>
    <property type="match status" value="1"/>
</dbReference>
<evidence type="ECO:0000256" key="2">
    <source>
        <dbReference type="ARBA" id="ARBA00006285"/>
    </source>
</evidence>
<dbReference type="PANTHER" id="PTHR22600">
    <property type="entry name" value="BETA-HEXOSAMINIDASE"/>
    <property type="match status" value="1"/>
</dbReference>
<keyword evidence="8" id="KW-0732">Signal</keyword>
<evidence type="ECO:0000256" key="4">
    <source>
        <dbReference type="ARBA" id="ARBA00022801"/>
    </source>
</evidence>
<evidence type="ECO:0000256" key="8">
    <source>
        <dbReference type="SAM" id="SignalP"/>
    </source>
</evidence>
<reference evidence="11" key="1">
    <citation type="journal article" date="2018" name="DNA Res.">
        <title>Multiple hybrid de novo genome assembly of finger millet, an orphan allotetraploid crop.</title>
        <authorList>
            <person name="Hatakeyama M."/>
            <person name="Aluri S."/>
            <person name="Balachadran M.T."/>
            <person name="Sivarajan S.R."/>
            <person name="Patrignani A."/>
            <person name="Gruter S."/>
            <person name="Poveda L."/>
            <person name="Shimizu-Inatsugi R."/>
            <person name="Baeten J."/>
            <person name="Francoijs K.J."/>
            <person name="Nataraja K.N."/>
            <person name="Reddy Y.A.N."/>
            <person name="Phadnis S."/>
            <person name="Ravikumar R.L."/>
            <person name="Schlapbach R."/>
            <person name="Sreeman S.M."/>
            <person name="Shimizu K.K."/>
        </authorList>
    </citation>
    <scope>NUCLEOTIDE SEQUENCE</scope>
</reference>
<dbReference type="InterPro" id="IPR029019">
    <property type="entry name" value="HEX_eukaryotic_N"/>
</dbReference>
<evidence type="ECO:0000259" key="10">
    <source>
        <dbReference type="Pfam" id="PF14845"/>
    </source>
</evidence>
<evidence type="ECO:0000259" key="9">
    <source>
        <dbReference type="Pfam" id="PF00728"/>
    </source>
</evidence>
<dbReference type="InterPro" id="IPR017853">
    <property type="entry name" value="GH"/>
</dbReference>
<gene>
    <name evidence="11" type="primary">ga08793</name>
    <name evidence="11" type="ORF">PR202_ga08793</name>
</gene>
<comment type="caution">
    <text evidence="11">The sequence shown here is derived from an EMBL/GenBank/DDBJ whole genome shotgun (WGS) entry which is preliminary data.</text>
</comment>
<dbReference type="GO" id="GO:0016020">
    <property type="term" value="C:membrane"/>
    <property type="evidence" value="ECO:0007669"/>
    <property type="project" value="TreeGrafter"/>
</dbReference>
<keyword evidence="6" id="KW-0326">Glycosidase</keyword>
<sequence length="326" mass="36730">MALALRILFAFMAIGSCIAADNIDLWPMPMLVSHGTQKLYVKKDIAMSMVGSVYSDEKAILKDAFQRMVNLITMNHVIDGINRTSLVLTCVNIVVHSPEDELNFGVDESYNLTVPTTGDPLYAQIEAQTVFGALHALQTFGQLCYFDFTSRLIELNSAPWIITDAPRFPYRGLLIDTARHYLPVRIIKGVIDAMTYSKLNVLHWHIVDEQSFPIEIPSYPKLWNGSYSYSERYTMSDAIDIVRYGEKRGVNVLAEIDVPGHARSWGVGYPSLWPSDSCREPLDISNNFTFEVIDGILSGDFSKVFKFKFVHLGGDEVNTSCWTTNY</sequence>
<keyword evidence="4" id="KW-0378">Hydrolase</keyword>
<protein>
    <recommendedName>
        <fullName evidence="3">beta-N-acetylhexosaminidase</fullName>
        <ecNumber evidence="3">3.2.1.52</ecNumber>
    </recommendedName>
</protein>
<comment type="catalytic activity">
    <reaction evidence="1">
        <text>Hydrolysis of terminal non-reducing N-acetyl-D-hexosamine residues in N-acetyl-beta-D-hexosaminides.</text>
        <dbReference type="EC" id="3.2.1.52"/>
    </reaction>
</comment>
<dbReference type="EMBL" id="BQKI01000004">
    <property type="protein sequence ID" value="GJM92330.1"/>
    <property type="molecule type" value="Genomic_DNA"/>
</dbReference>
<evidence type="ECO:0000256" key="7">
    <source>
        <dbReference type="PIRSR" id="PIRSR625705-1"/>
    </source>
</evidence>
<evidence type="ECO:0000256" key="1">
    <source>
        <dbReference type="ARBA" id="ARBA00001231"/>
    </source>
</evidence>
<feature type="domain" description="Glycoside hydrolase family 20 catalytic" evidence="9">
    <location>
        <begin position="168"/>
        <end position="324"/>
    </location>
</feature>
<comment type="similarity">
    <text evidence="2">Belongs to the glycosyl hydrolase 20 family.</text>
</comment>
<feature type="active site" description="Proton donor" evidence="7">
    <location>
        <position position="316"/>
    </location>
</feature>
<dbReference type="GO" id="GO:0005975">
    <property type="term" value="P:carbohydrate metabolic process"/>
    <property type="evidence" value="ECO:0007669"/>
    <property type="project" value="InterPro"/>
</dbReference>
<dbReference type="Proteomes" id="UP001054889">
    <property type="component" value="Unassembled WGS sequence"/>
</dbReference>
<evidence type="ECO:0000256" key="5">
    <source>
        <dbReference type="ARBA" id="ARBA00023180"/>
    </source>
</evidence>
<dbReference type="SUPFAM" id="SSF55545">
    <property type="entry name" value="beta-N-acetylhexosaminidase-like domain"/>
    <property type="match status" value="1"/>
</dbReference>
<dbReference type="EC" id="3.2.1.52" evidence="3"/>
<evidence type="ECO:0000256" key="3">
    <source>
        <dbReference type="ARBA" id="ARBA00012663"/>
    </source>
</evidence>
<dbReference type="GO" id="GO:0004563">
    <property type="term" value="F:beta-N-acetylhexosaminidase activity"/>
    <property type="evidence" value="ECO:0007669"/>
    <property type="project" value="UniProtKB-EC"/>
</dbReference>
<name>A0AAV5C331_ELECO</name>
<accession>A0AAV5C331</accession>
<dbReference type="SUPFAM" id="SSF51445">
    <property type="entry name" value="(Trans)glycosidases"/>
    <property type="match status" value="1"/>
</dbReference>
<feature type="signal peptide" evidence="8">
    <location>
        <begin position="1"/>
        <end position="19"/>
    </location>
</feature>